<keyword evidence="11" id="KW-0294">Fucose metabolism</keyword>
<proteinExistence type="inferred from homology"/>
<evidence type="ECO:0000256" key="6">
    <source>
        <dbReference type="ARBA" id="ARBA00022692"/>
    </source>
</evidence>
<reference evidence="15 16" key="1">
    <citation type="submission" date="2024-02" db="EMBL/GenBank/DDBJ databases">
        <authorList>
            <person name="Vignale AGUSTIN F."/>
            <person name="Sosa J E."/>
            <person name="Modenutti C."/>
        </authorList>
    </citation>
    <scope>NUCLEOTIDE SEQUENCE [LARGE SCALE GENOMIC DNA]</scope>
</reference>
<evidence type="ECO:0000256" key="5">
    <source>
        <dbReference type="ARBA" id="ARBA00022679"/>
    </source>
</evidence>
<gene>
    <name evidence="15" type="ORF">ILEXP_LOCUS809</name>
</gene>
<dbReference type="GO" id="GO:0016020">
    <property type="term" value="C:membrane"/>
    <property type="evidence" value="ECO:0007669"/>
    <property type="project" value="UniProtKB-SubCell"/>
</dbReference>
<evidence type="ECO:0000313" key="15">
    <source>
        <dbReference type="EMBL" id="CAK9133882.1"/>
    </source>
</evidence>
<protein>
    <recommendedName>
        <fullName evidence="13">O-fucosyltransferase family protein</fullName>
    </recommendedName>
</protein>
<dbReference type="GO" id="GO:0006004">
    <property type="term" value="P:fucose metabolic process"/>
    <property type="evidence" value="ECO:0007669"/>
    <property type="project" value="UniProtKB-KW"/>
</dbReference>
<sequence length="105" mass="12249">MYGNKCFSEVGYSSSSIPFCMLFLLSFVRFSYIYIDVACLAFQICYMVIVARLLNLTLVVPDLDKRSFWADPSNFEDIFDVRHFIDSLSDEVVKRLPKRFTSRYG</sequence>
<evidence type="ECO:0000256" key="9">
    <source>
        <dbReference type="ARBA" id="ARBA00023136"/>
    </source>
</evidence>
<evidence type="ECO:0000256" key="10">
    <source>
        <dbReference type="ARBA" id="ARBA00023180"/>
    </source>
</evidence>
<dbReference type="Proteomes" id="UP001642360">
    <property type="component" value="Unassembled WGS sequence"/>
</dbReference>
<evidence type="ECO:0000256" key="3">
    <source>
        <dbReference type="ARBA" id="ARBA00007737"/>
    </source>
</evidence>
<evidence type="ECO:0000256" key="12">
    <source>
        <dbReference type="ARBA" id="ARBA00023277"/>
    </source>
</evidence>
<feature type="transmembrane region" description="Helical" evidence="14">
    <location>
        <begin position="40"/>
        <end position="60"/>
    </location>
</feature>
<keyword evidence="16" id="KW-1185">Reference proteome</keyword>
<keyword evidence="6 14" id="KW-0812">Transmembrane</keyword>
<evidence type="ECO:0000256" key="11">
    <source>
        <dbReference type="ARBA" id="ARBA00023253"/>
    </source>
</evidence>
<dbReference type="InterPro" id="IPR019378">
    <property type="entry name" value="GDP-Fuc_O-FucTrfase"/>
</dbReference>
<organism evidence="15 16">
    <name type="scientific">Ilex paraguariensis</name>
    <name type="common">yerba mate</name>
    <dbReference type="NCBI Taxonomy" id="185542"/>
    <lineage>
        <taxon>Eukaryota</taxon>
        <taxon>Viridiplantae</taxon>
        <taxon>Streptophyta</taxon>
        <taxon>Embryophyta</taxon>
        <taxon>Tracheophyta</taxon>
        <taxon>Spermatophyta</taxon>
        <taxon>Magnoliopsida</taxon>
        <taxon>eudicotyledons</taxon>
        <taxon>Gunneridae</taxon>
        <taxon>Pentapetalae</taxon>
        <taxon>asterids</taxon>
        <taxon>campanulids</taxon>
        <taxon>Aquifoliales</taxon>
        <taxon>Aquifoliaceae</taxon>
        <taxon>Ilex</taxon>
    </lineage>
</organism>
<feature type="transmembrane region" description="Helical" evidence="14">
    <location>
        <begin position="12"/>
        <end position="34"/>
    </location>
</feature>
<keyword evidence="10" id="KW-0325">Glycoprotein</keyword>
<accession>A0ABC8QNF1</accession>
<dbReference type="Pfam" id="PF10250">
    <property type="entry name" value="O-FucT"/>
    <property type="match status" value="1"/>
</dbReference>
<keyword evidence="9 14" id="KW-0472">Membrane</keyword>
<dbReference type="AlphaFoldDB" id="A0ABC8QNF1"/>
<evidence type="ECO:0000256" key="7">
    <source>
        <dbReference type="ARBA" id="ARBA00022968"/>
    </source>
</evidence>
<keyword evidence="8 14" id="KW-1133">Transmembrane helix</keyword>
<evidence type="ECO:0000256" key="13">
    <source>
        <dbReference type="ARBA" id="ARBA00030350"/>
    </source>
</evidence>
<evidence type="ECO:0000256" key="4">
    <source>
        <dbReference type="ARBA" id="ARBA00022676"/>
    </source>
</evidence>
<evidence type="ECO:0000256" key="1">
    <source>
        <dbReference type="ARBA" id="ARBA00004606"/>
    </source>
</evidence>
<comment type="subcellular location">
    <subcellularLocation>
        <location evidence="1">Membrane</location>
        <topology evidence="1">Single-pass type II membrane protein</topology>
    </subcellularLocation>
</comment>
<comment type="pathway">
    <text evidence="2">Glycan metabolism.</text>
</comment>
<keyword evidence="5" id="KW-0808">Transferase</keyword>
<evidence type="ECO:0000313" key="16">
    <source>
        <dbReference type="Proteomes" id="UP001642360"/>
    </source>
</evidence>
<evidence type="ECO:0000256" key="2">
    <source>
        <dbReference type="ARBA" id="ARBA00004881"/>
    </source>
</evidence>
<evidence type="ECO:0000256" key="8">
    <source>
        <dbReference type="ARBA" id="ARBA00022989"/>
    </source>
</evidence>
<comment type="similarity">
    <text evidence="3">Belongs to the glycosyltransferase GT106 family.</text>
</comment>
<keyword evidence="4" id="KW-0328">Glycosyltransferase</keyword>
<keyword evidence="7" id="KW-0735">Signal-anchor</keyword>
<dbReference type="PANTHER" id="PTHR31741">
    <property type="entry name" value="OS02G0726500 PROTEIN-RELATED"/>
    <property type="match status" value="1"/>
</dbReference>
<comment type="caution">
    <text evidence="15">The sequence shown here is derived from an EMBL/GenBank/DDBJ whole genome shotgun (WGS) entry which is preliminary data.</text>
</comment>
<evidence type="ECO:0000256" key="14">
    <source>
        <dbReference type="SAM" id="Phobius"/>
    </source>
</evidence>
<dbReference type="EMBL" id="CAUOFW020000225">
    <property type="protein sequence ID" value="CAK9133882.1"/>
    <property type="molecule type" value="Genomic_DNA"/>
</dbReference>
<dbReference type="GO" id="GO:0016757">
    <property type="term" value="F:glycosyltransferase activity"/>
    <property type="evidence" value="ECO:0007669"/>
    <property type="project" value="UniProtKB-KW"/>
</dbReference>
<dbReference type="PANTHER" id="PTHR31741:SF51">
    <property type="entry name" value="RHAMNOGALACTURONAN I RHAMNOSYLTRANSFERASE 1"/>
    <property type="match status" value="1"/>
</dbReference>
<name>A0ABC8QNF1_9AQUA</name>
<keyword evidence="12" id="KW-0119">Carbohydrate metabolism</keyword>